<name>A0A3E0GW18_9PSEU</name>
<evidence type="ECO:0000313" key="2">
    <source>
        <dbReference type="EMBL" id="REH29604.1"/>
    </source>
</evidence>
<evidence type="ECO:0000313" key="3">
    <source>
        <dbReference type="Proteomes" id="UP000256269"/>
    </source>
</evidence>
<dbReference type="Proteomes" id="UP000256269">
    <property type="component" value="Unassembled WGS sequence"/>
</dbReference>
<dbReference type="EMBL" id="QUNO01000024">
    <property type="protein sequence ID" value="REH29604.1"/>
    <property type="molecule type" value="Genomic_DNA"/>
</dbReference>
<reference evidence="2 3" key="1">
    <citation type="submission" date="2018-08" db="EMBL/GenBank/DDBJ databases">
        <title>Genomic Encyclopedia of Archaeal and Bacterial Type Strains, Phase II (KMG-II): from individual species to whole genera.</title>
        <authorList>
            <person name="Goeker M."/>
        </authorList>
    </citation>
    <scope>NUCLEOTIDE SEQUENCE [LARGE SCALE GENOMIC DNA]</scope>
    <source>
        <strain evidence="2 3">DSM 45791</strain>
    </source>
</reference>
<dbReference type="AlphaFoldDB" id="A0A3E0GW18"/>
<feature type="region of interest" description="Disordered" evidence="1">
    <location>
        <begin position="49"/>
        <end position="76"/>
    </location>
</feature>
<keyword evidence="3" id="KW-1185">Reference proteome</keyword>
<gene>
    <name evidence="2" type="ORF">BCF44_12431</name>
</gene>
<protein>
    <submittedName>
        <fullName evidence="2">Uncharacterized protein</fullName>
    </submittedName>
</protein>
<comment type="caution">
    <text evidence="2">The sequence shown here is derived from an EMBL/GenBank/DDBJ whole genome shotgun (WGS) entry which is preliminary data.</text>
</comment>
<sequence>MDGCEAGSALVAVTPPPGVLGGGTTVGVVVETATVGRGRVTPVVARPIGVDDADRGGVEARGGAAQKKHGSSPGGTTSYGIAMPAIISARPPTPAVHDMMVERLVRSDIRVILTCAGDSTVEYTKIN</sequence>
<accession>A0A3E0GW18</accession>
<proteinExistence type="predicted"/>
<organism evidence="2 3">
    <name type="scientific">Kutzneria buriramensis</name>
    <dbReference type="NCBI Taxonomy" id="1045776"/>
    <lineage>
        <taxon>Bacteria</taxon>
        <taxon>Bacillati</taxon>
        <taxon>Actinomycetota</taxon>
        <taxon>Actinomycetes</taxon>
        <taxon>Pseudonocardiales</taxon>
        <taxon>Pseudonocardiaceae</taxon>
        <taxon>Kutzneria</taxon>
    </lineage>
</organism>
<evidence type="ECO:0000256" key="1">
    <source>
        <dbReference type="SAM" id="MobiDB-lite"/>
    </source>
</evidence>